<evidence type="ECO:0000256" key="10">
    <source>
        <dbReference type="ARBA" id="ARBA00022982"/>
    </source>
</evidence>
<keyword evidence="7 17" id="KW-0812">Transmembrane</keyword>
<evidence type="ECO:0000256" key="3">
    <source>
        <dbReference type="ARBA" id="ARBA00012944"/>
    </source>
</evidence>
<keyword evidence="8 17" id="KW-0999">Mitochondrion inner membrane</keyword>
<sequence>MLYFPFVSFFIFILFFGSVFSLCSAHWFGVWIGLEINLIGFIPIMVQETKSEEVESSVKYFLIQSVGSSLLLLGILLTFFSYGSWSLNSFGGYLCSNLMLVSLMLKLGMSPFHFWLPSVVGGLSWLCNIILLTWQKVGPLFSMFFFFSISKEFLLLLIILSSFFGGVGGVNQTSLRGLLAYSSILHLGWVVSCLFLSLEVCFLYFVVYSFLLIMVCLLFIFMEIKNNKQFSSVFLWKKEFRVYFCLSVLSMGGMPPMLGFFMKWFVLMKLSLSSLFFISLFLILGSMVSLYYYLILSFSVILSEEYSWKFGDFKFFFF</sequence>
<feature type="transmembrane region" description="Helical" evidence="17">
    <location>
        <begin position="140"/>
        <end position="166"/>
    </location>
</feature>
<dbReference type="EC" id="7.1.1.2" evidence="3 17"/>
<dbReference type="PRINTS" id="PR01436">
    <property type="entry name" value="NADHDHGNASE2"/>
</dbReference>
<dbReference type="InterPro" id="IPR003917">
    <property type="entry name" value="NADH_UbQ_OxRdtase_chain2"/>
</dbReference>
<keyword evidence="6 17" id="KW-0679">Respiratory chain</keyword>
<comment type="similarity">
    <text evidence="2 17">Belongs to the complex I subunit 2 family.</text>
</comment>
<evidence type="ECO:0000256" key="15">
    <source>
        <dbReference type="ARBA" id="ARBA00023136"/>
    </source>
</evidence>
<feature type="domain" description="NADH:quinone oxidoreductase/Mrp antiporter transmembrane" evidence="18">
    <location>
        <begin position="24"/>
        <end position="287"/>
    </location>
</feature>
<feature type="transmembrane region" description="Helical" evidence="17">
    <location>
        <begin position="242"/>
        <end position="266"/>
    </location>
</feature>
<feature type="transmembrane region" description="Helical" evidence="17">
    <location>
        <begin position="31"/>
        <end position="48"/>
    </location>
</feature>
<evidence type="ECO:0000256" key="4">
    <source>
        <dbReference type="ARBA" id="ARBA00021008"/>
    </source>
</evidence>
<feature type="transmembrane region" description="Helical" evidence="17">
    <location>
        <begin position="272"/>
        <end position="294"/>
    </location>
</feature>
<evidence type="ECO:0000256" key="8">
    <source>
        <dbReference type="ARBA" id="ARBA00022792"/>
    </source>
</evidence>
<evidence type="ECO:0000256" key="16">
    <source>
        <dbReference type="ARBA" id="ARBA00049551"/>
    </source>
</evidence>
<evidence type="ECO:0000256" key="11">
    <source>
        <dbReference type="ARBA" id="ARBA00022989"/>
    </source>
</evidence>
<keyword evidence="12 17" id="KW-0520">NAD</keyword>
<organism evidence="19">
    <name type="scientific">Tonicina zschaui</name>
    <dbReference type="NCBI Taxonomy" id="2719129"/>
    <lineage>
        <taxon>Eukaryota</taxon>
        <taxon>Metazoa</taxon>
        <taxon>Spiralia</taxon>
        <taxon>Lophotrochozoa</taxon>
        <taxon>Mollusca</taxon>
        <taxon>Polyplacophora</taxon>
        <taxon>Neoloricata</taxon>
        <taxon>Chitonida</taxon>
        <taxon>Chitonina</taxon>
        <taxon>Ischnochitonidae</taxon>
        <taxon>Tonicina</taxon>
    </lineage>
</organism>
<evidence type="ECO:0000256" key="7">
    <source>
        <dbReference type="ARBA" id="ARBA00022692"/>
    </source>
</evidence>
<evidence type="ECO:0000256" key="9">
    <source>
        <dbReference type="ARBA" id="ARBA00022967"/>
    </source>
</evidence>
<keyword evidence="15 17" id="KW-0472">Membrane</keyword>
<dbReference type="AlphaFoldDB" id="A0A6H1PFY4"/>
<comment type="subcellular location">
    <subcellularLocation>
        <location evidence="1 17">Mitochondrion inner membrane</location>
        <topology evidence="1 17">Multi-pass membrane protein</topology>
    </subcellularLocation>
</comment>
<evidence type="ECO:0000259" key="18">
    <source>
        <dbReference type="Pfam" id="PF00361"/>
    </source>
</evidence>
<evidence type="ECO:0000313" key="19">
    <source>
        <dbReference type="EMBL" id="QIZ12539.1"/>
    </source>
</evidence>
<evidence type="ECO:0000256" key="12">
    <source>
        <dbReference type="ARBA" id="ARBA00023027"/>
    </source>
</evidence>
<proteinExistence type="inferred from homology"/>
<comment type="function">
    <text evidence="17">Core subunit of the mitochondrial membrane respiratory chain NADH dehydrogenase (Complex I) which catalyzes electron transfer from NADH through the respiratory chain, using ubiquinone as an electron acceptor. Essential for the catalytic activity and assembly of complex I.</text>
</comment>
<keyword evidence="14 17" id="KW-0496">Mitochondrion</keyword>
<keyword evidence="5" id="KW-0813">Transport</keyword>
<evidence type="ECO:0000256" key="14">
    <source>
        <dbReference type="ARBA" id="ARBA00023128"/>
    </source>
</evidence>
<accession>A0A6H1PFY4</accession>
<keyword evidence="11 17" id="KW-1133">Transmembrane helix</keyword>
<feature type="transmembrane region" description="Helical" evidence="17">
    <location>
        <begin position="114"/>
        <end position="134"/>
    </location>
</feature>
<feature type="transmembrane region" description="Helical" evidence="17">
    <location>
        <begin position="203"/>
        <end position="221"/>
    </location>
</feature>
<feature type="transmembrane region" description="Helical" evidence="17">
    <location>
        <begin position="60"/>
        <end position="84"/>
    </location>
</feature>
<evidence type="ECO:0000256" key="1">
    <source>
        <dbReference type="ARBA" id="ARBA00004448"/>
    </source>
</evidence>
<reference evidence="19" key="1">
    <citation type="journal article" date="2020" name="BMC Evol. Biol.">
        <title>A mitogenomic phylogeny of chitons (Mollusca: Polyplacophora).</title>
        <authorList>
            <person name="Irisarri I."/>
            <person name="Uribe J.E."/>
            <person name="Eernisse D.J."/>
            <person name="Zardoya R."/>
        </authorList>
    </citation>
    <scope>NUCLEOTIDE SEQUENCE</scope>
</reference>
<evidence type="ECO:0000256" key="13">
    <source>
        <dbReference type="ARBA" id="ARBA00023075"/>
    </source>
</evidence>
<keyword evidence="10 17" id="KW-0249">Electron transport</keyword>
<dbReference type="EMBL" id="MN864051">
    <property type="protein sequence ID" value="QIZ12539.1"/>
    <property type="molecule type" value="Genomic_DNA"/>
</dbReference>
<evidence type="ECO:0000256" key="2">
    <source>
        <dbReference type="ARBA" id="ARBA00007012"/>
    </source>
</evidence>
<comment type="catalytic activity">
    <reaction evidence="16 17">
        <text>a ubiquinone + NADH + 5 H(+)(in) = a ubiquinol + NAD(+) + 4 H(+)(out)</text>
        <dbReference type="Rhea" id="RHEA:29091"/>
        <dbReference type="Rhea" id="RHEA-COMP:9565"/>
        <dbReference type="Rhea" id="RHEA-COMP:9566"/>
        <dbReference type="ChEBI" id="CHEBI:15378"/>
        <dbReference type="ChEBI" id="CHEBI:16389"/>
        <dbReference type="ChEBI" id="CHEBI:17976"/>
        <dbReference type="ChEBI" id="CHEBI:57540"/>
        <dbReference type="ChEBI" id="CHEBI:57945"/>
        <dbReference type="EC" id="7.1.1.2"/>
    </reaction>
</comment>
<feature type="transmembrane region" description="Helical" evidence="17">
    <location>
        <begin position="178"/>
        <end position="197"/>
    </location>
</feature>
<evidence type="ECO:0000256" key="6">
    <source>
        <dbReference type="ARBA" id="ARBA00022660"/>
    </source>
</evidence>
<dbReference type="GO" id="GO:0008137">
    <property type="term" value="F:NADH dehydrogenase (ubiquinone) activity"/>
    <property type="evidence" value="ECO:0007669"/>
    <property type="project" value="UniProtKB-EC"/>
</dbReference>
<keyword evidence="13 17" id="KW-0830">Ubiquinone</keyword>
<protein>
    <recommendedName>
        <fullName evidence="4 17">NADH-ubiquinone oxidoreductase chain 2</fullName>
        <ecNumber evidence="3 17">7.1.1.2</ecNumber>
    </recommendedName>
</protein>
<dbReference type="GO" id="GO:0006120">
    <property type="term" value="P:mitochondrial electron transport, NADH to ubiquinone"/>
    <property type="evidence" value="ECO:0007669"/>
    <property type="project" value="InterPro"/>
</dbReference>
<geneLocation type="mitochondrion" evidence="19"/>
<keyword evidence="9 17" id="KW-1278">Translocase</keyword>
<dbReference type="PANTHER" id="PTHR46552">
    <property type="entry name" value="NADH-UBIQUINONE OXIDOREDUCTASE CHAIN 2"/>
    <property type="match status" value="1"/>
</dbReference>
<name>A0A6H1PFY4_9MOLL</name>
<gene>
    <name evidence="19" type="primary">ND2</name>
</gene>
<feature type="transmembrane region" description="Helical" evidence="17">
    <location>
        <begin position="90"/>
        <end position="107"/>
    </location>
</feature>
<dbReference type="PANTHER" id="PTHR46552:SF1">
    <property type="entry name" value="NADH-UBIQUINONE OXIDOREDUCTASE CHAIN 2"/>
    <property type="match status" value="1"/>
</dbReference>
<dbReference type="InterPro" id="IPR050175">
    <property type="entry name" value="Complex_I_Subunit_2"/>
</dbReference>
<dbReference type="InterPro" id="IPR001750">
    <property type="entry name" value="ND/Mrp_TM"/>
</dbReference>
<evidence type="ECO:0000256" key="17">
    <source>
        <dbReference type="RuleBase" id="RU003403"/>
    </source>
</evidence>
<evidence type="ECO:0000256" key="5">
    <source>
        <dbReference type="ARBA" id="ARBA00022448"/>
    </source>
</evidence>
<dbReference type="Pfam" id="PF00361">
    <property type="entry name" value="Proton_antipo_M"/>
    <property type="match status" value="1"/>
</dbReference>
<dbReference type="GO" id="GO:0005743">
    <property type="term" value="C:mitochondrial inner membrane"/>
    <property type="evidence" value="ECO:0007669"/>
    <property type="project" value="UniProtKB-SubCell"/>
</dbReference>